<comment type="similarity">
    <text evidence="1 2">Belongs to the small heat shock protein (HSP20) family.</text>
</comment>
<keyword evidence="5" id="KW-1185">Reference proteome</keyword>
<dbReference type="InterPro" id="IPR002068">
    <property type="entry name" value="A-crystallin/Hsp20_dom"/>
</dbReference>
<dbReference type="RefSeq" id="WP_011736463.1">
    <property type="nucleotide sequence ID" value="NC_008609.1"/>
</dbReference>
<dbReference type="PROSITE" id="PS01031">
    <property type="entry name" value="SHSP"/>
    <property type="match status" value="1"/>
</dbReference>
<dbReference type="Gene3D" id="2.60.40.790">
    <property type="match status" value="1"/>
</dbReference>
<evidence type="ECO:0000256" key="2">
    <source>
        <dbReference type="RuleBase" id="RU003616"/>
    </source>
</evidence>
<proteinExistence type="inferred from homology"/>
<evidence type="ECO:0000256" key="1">
    <source>
        <dbReference type="PROSITE-ProRule" id="PRU00285"/>
    </source>
</evidence>
<dbReference type="InterPro" id="IPR031107">
    <property type="entry name" value="Small_HSP"/>
</dbReference>
<dbReference type="PANTHER" id="PTHR11527">
    <property type="entry name" value="HEAT-SHOCK PROTEIN 20 FAMILY MEMBER"/>
    <property type="match status" value="1"/>
</dbReference>
<dbReference type="AlphaFoldDB" id="A1AS89"/>
<dbReference type="Pfam" id="PF00011">
    <property type="entry name" value="HSP20"/>
    <property type="match status" value="1"/>
</dbReference>
<dbReference type="eggNOG" id="COG0071">
    <property type="taxonomic scope" value="Bacteria"/>
</dbReference>
<keyword evidence="4" id="KW-0346">Stress response</keyword>
<gene>
    <name evidence="4" type="ordered locus">Ppro_2605</name>
</gene>
<feature type="domain" description="SHSP" evidence="3">
    <location>
        <begin position="35"/>
        <end position="144"/>
    </location>
</feature>
<name>A1AS89_PELPD</name>
<organism evidence="4 5">
    <name type="scientific">Pelobacter propionicus (strain DSM 2379 / NBRC 103807 / OttBd1)</name>
    <dbReference type="NCBI Taxonomy" id="338966"/>
    <lineage>
        <taxon>Bacteria</taxon>
        <taxon>Pseudomonadati</taxon>
        <taxon>Thermodesulfobacteriota</taxon>
        <taxon>Desulfuromonadia</taxon>
        <taxon>Desulfuromonadales</taxon>
        <taxon>Desulfuromonadaceae</taxon>
        <taxon>Pelobacter</taxon>
    </lineage>
</organism>
<evidence type="ECO:0000313" key="5">
    <source>
        <dbReference type="Proteomes" id="UP000006732"/>
    </source>
</evidence>
<dbReference type="InterPro" id="IPR008978">
    <property type="entry name" value="HSP20-like_chaperone"/>
</dbReference>
<evidence type="ECO:0000313" key="4">
    <source>
        <dbReference type="EMBL" id="ABL00210.1"/>
    </source>
</evidence>
<sequence length="144" mass="16372">MTRFSGKKPYHLEFYSRQVGEIKNLLHVLELKDGFDESENRPRMDMYETGDGVVLEFDLPGFRVEDICLKVCGITLLLEAHKPREQIEGSFICMERTYGDFRSAVQIPGDSNPCSITAEYRLGVLRVTCPKSDGLQVPIKEITP</sequence>
<protein>
    <submittedName>
        <fullName evidence="4">Heat shock protein Hsp20</fullName>
    </submittedName>
</protein>
<accession>A1AS89</accession>
<evidence type="ECO:0000259" key="3">
    <source>
        <dbReference type="PROSITE" id="PS01031"/>
    </source>
</evidence>
<reference evidence="4 5" key="1">
    <citation type="submission" date="2006-10" db="EMBL/GenBank/DDBJ databases">
        <title>Complete sequence of chromosome of Pelobacter propionicus DSM 2379.</title>
        <authorList>
            <consortium name="US DOE Joint Genome Institute"/>
            <person name="Copeland A."/>
            <person name="Lucas S."/>
            <person name="Lapidus A."/>
            <person name="Barry K."/>
            <person name="Detter J.C."/>
            <person name="Glavina del Rio T."/>
            <person name="Hammon N."/>
            <person name="Israni S."/>
            <person name="Dalin E."/>
            <person name="Tice H."/>
            <person name="Pitluck S."/>
            <person name="Saunders E."/>
            <person name="Brettin T."/>
            <person name="Bruce D."/>
            <person name="Han C."/>
            <person name="Tapia R."/>
            <person name="Schmutz J."/>
            <person name="Larimer F."/>
            <person name="Land M."/>
            <person name="Hauser L."/>
            <person name="Kyrpides N."/>
            <person name="Kim E."/>
            <person name="Lovley D."/>
            <person name="Richardson P."/>
        </authorList>
    </citation>
    <scope>NUCLEOTIDE SEQUENCE [LARGE SCALE GENOMIC DNA]</scope>
    <source>
        <strain evidence="5">DSM 2379 / NBRC 103807 / OttBd1</strain>
    </source>
</reference>
<dbReference type="EMBL" id="CP000482">
    <property type="protein sequence ID" value="ABL00210.1"/>
    <property type="molecule type" value="Genomic_DNA"/>
</dbReference>
<dbReference type="SUPFAM" id="SSF49764">
    <property type="entry name" value="HSP20-like chaperones"/>
    <property type="match status" value="1"/>
</dbReference>
<dbReference type="KEGG" id="ppd:Ppro_2605"/>
<dbReference type="STRING" id="338966.Ppro_2605"/>
<dbReference type="Proteomes" id="UP000006732">
    <property type="component" value="Chromosome"/>
</dbReference>
<dbReference type="CDD" id="cd06464">
    <property type="entry name" value="ACD_sHsps-like"/>
    <property type="match status" value="1"/>
</dbReference>
<dbReference type="HOGENOM" id="CLU_046737_12_3_7"/>